<dbReference type="OrthoDB" id="6503007at2759"/>
<evidence type="ECO:0000256" key="2">
    <source>
        <dbReference type="ARBA" id="ARBA00022840"/>
    </source>
</evidence>
<name>A0A7J7KTR7_BUGNE</name>
<dbReference type="EMBL" id="VXIV02000043">
    <property type="protein sequence ID" value="KAF6041458.1"/>
    <property type="molecule type" value="Genomic_DNA"/>
</dbReference>
<dbReference type="GO" id="GO:0042626">
    <property type="term" value="F:ATPase-coupled transmembrane transporter activity"/>
    <property type="evidence" value="ECO:0007669"/>
    <property type="project" value="TreeGrafter"/>
</dbReference>
<reference evidence="4" key="1">
    <citation type="submission" date="2020-06" db="EMBL/GenBank/DDBJ databases">
        <title>Draft genome of Bugula neritina, a colonial animal packing powerful symbionts and potential medicines.</title>
        <authorList>
            <person name="Rayko M."/>
        </authorList>
    </citation>
    <scope>NUCLEOTIDE SEQUENCE [LARGE SCALE GENOMIC DNA]</scope>
    <source>
        <strain evidence="4">Kwan_BN1</strain>
    </source>
</reference>
<dbReference type="Proteomes" id="UP000593567">
    <property type="component" value="Unassembled WGS sequence"/>
</dbReference>
<comment type="caution">
    <text evidence="4">The sequence shown here is derived from an EMBL/GenBank/DDBJ whole genome shotgun (WGS) entry which is preliminary data.</text>
</comment>
<dbReference type="Gene3D" id="3.40.50.300">
    <property type="entry name" value="P-loop containing nucleotide triphosphate hydrolases"/>
    <property type="match status" value="1"/>
</dbReference>
<dbReference type="PANTHER" id="PTHR24223:SF447">
    <property type="entry name" value="MULTIDRUG RESISTANCE-ASSOCIATED PROTEIN 5"/>
    <property type="match status" value="1"/>
</dbReference>
<protein>
    <recommendedName>
        <fullName evidence="3">ABC transporter domain-containing protein</fullName>
    </recommendedName>
</protein>
<accession>A0A7J7KTR7</accession>
<evidence type="ECO:0000256" key="1">
    <source>
        <dbReference type="ARBA" id="ARBA00022741"/>
    </source>
</evidence>
<dbReference type="InterPro" id="IPR027417">
    <property type="entry name" value="P-loop_NTPase"/>
</dbReference>
<dbReference type="Pfam" id="PF00005">
    <property type="entry name" value="ABC_tran"/>
    <property type="match status" value="1"/>
</dbReference>
<evidence type="ECO:0000313" key="4">
    <source>
        <dbReference type="EMBL" id="KAF6041458.1"/>
    </source>
</evidence>
<dbReference type="AlphaFoldDB" id="A0A7J7KTR7"/>
<dbReference type="PANTHER" id="PTHR24223">
    <property type="entry name" value="ATP-BINDING CASSETTE SUB-FAMILY C"/>
    <property type="match status" value="1"/>
</dbReference>
<evidence type="ECO:0000313" key="5">
    <source>
        <dbReference type="Proteomes" id="UP000593567"/>
    </source>
</evidence>
<dbReference type="SUPFAM" id="SSF52540">
    <property type="entry name" value="P-loop containing nucleoside triphosphate hydrolases"/>
    <property type="match status" value="1"/>
</dbReference>
<keyword evidence="5" id="KW-1185">Reference proteome</keyword>
<keyword evidence="2" id="KW-0067">ATP-binding</keyword>
<dbReference type="GO" id="GO:0016887">
    <property type="term" value="F:ATP hydrolysis activity"/>
    <property type="evidence" value="ECO:0007669"/>
    <property type="project" value="InterPro"/>
</dbReference>
<organism evidence="4 5">
    <name type="scientific">Bugula neritina</name>
    <name type="common">Brown bryozoan</name>
    <name type="synonym">Sertularia neritina</name>
    <dbReference type="NCBI Taxonomy" id="10212"/>
    <lineage>
        <taxon>Eukaryota</taxon>
        <taxon>Metazoa</taxon>
        <taxon>Spiralia</taxon>
        <taxon>Lophotrochozoa</taxon>
        <taxon>Bryozoa</taxon>
        <taxon>Gymnolaemata</taxon>
        <taxon>Cheilostomatida</taxon>
        <taxon>Flustrina</taxon>
        <taxon>Buguloidea</taxon>
        <taxon>Bugulidae</taxon>
        <taxon>Bugula</taxon>
    </lineage>
</organism>
<gene>
    <name evidence="4" type="ORF">EB796_000240</name>
</gene>
<evidence type="ECO:0000259" key="3">
    <source>
        <dbReference type="Pfam" id="PF00005"/>
    </source>
</evidence>
<proteinExistence type="predicted"/>
<dbReference type="GO" id="GO:0016020">
    <property type="term" value="C:membrane"/>
    <property type="evidence" value="ECO:0007669"/>
    <property type="project" value="TreeGrafter"/>
</dbReference>
<sequence>MFQYYLVQISARYLIKTEARFISVKRIVNYIDVNECHIKHLIKSLEGQLSAPVAENGKDFSVGERQLLCMARALLRQSKILVLDEATADLYRHYLLLLFINDFDLIKVGYMLKIER</sequence>
<dbReference type="InterPro" id="IPR003439">
    <property type="entry name" value="ABC_transporter-like_ATP-bd"/>
</dbReference>
<feature type="domain" description="ABC transporter" evidence="3">
    <location>
        <begin position="37"/>
        <end position="88"/>
    </location>
</feature>
<dbReference type="GO" id="GO:0005524">
    <property type="term" value="F:ATP binding"/>
    <property type="evidence" value="ECO:0007669"/>
    <property type="project" value="UniProtKB-KW"/>
</dbReference>
<keyword evidence="1" id="KW-0547">Nucleotide-binding</keyword>
<dbReference type="InterPro" id="IPR050173">
    <property type="entry name" value="ABC_transporter_C-like"/>
</dbReference>